<evidence type="ECO:0000256" key="1">
    <source>
        <dbReference type="SAM" id="MobiDB-lite"/>
    </source>
</evidence>
<dbReference type="AlphaFoldDB" id="A0A645E587"/>
<evidence type="ECO:0000313" key="2">
    <source>
        <dbReference type="EMBL" id="MPM96699.1"/>
    </source>
</evidence>
<protein>
    <submittedName>
        <fullName evidence="2">Uncharacterized protein</fullName>
    </submittedName>
</protein>
<comment type="caution">
    <text evidence="2">The sequence shown here is derived from an EMBL/GenBank/DDBJ whole genome shotgun (WGS) entry which is preliminary data.</text>
</comment>
<organism evidence="2">
    <name type="scientific">bioreactor metagenome</name>
    <dbReference type="NCBI Taxonomy" id="1076179"/>
    <lineage>
        <taxon>unclassified sequences</taxon>
        <taxon>metagenomes</taxon>
        <taxon>ecological metagenomes</taxon>
    </lineage>
</organism>
<feature type="region of interest" description="Disordered" evidence="1">
    <location>
        <begin position="48"/>
        <end position="70"/>
    </location>
</feature>
<dbReference type="EMBL" id="VSSQ01043049">
    <property type="protein sequence ID" value="MPM96699.1"/>
    <property type="molecule type" value="Genomic_DNA"/>
</dbReference>
<proteinExistence type="predicted"/>
<sequence length="70" mass="7398">MQLGYSPGTAFHARLAETLPLVHRQKKCRFLPPADGVGKRRVQVCRQHPGGVGPNGDHAGAADIHGFSGA</sequence>
<accession>A0A645E587</accession>
<reference evidence="2" key="1">
    <citation type="submission" date="2019-08" db="EMBL/GenBank/DDBJ databases">
        <authorList>
            <person name="Kucharzyk K."/>
            <person name="Murdoch R.W."/>
            <person name="Higgins S."/>
            <person name="Loffler F."/>
        </authorList>
    </citation>
    <scope>NUCLEOTIDE SEQUENCE</scope>
</reference>
<name>A0A645E587_9ZZZZ</name>
<gene>
    <name evidence="2" type="ORF">SDC9_143864</name>
</gene>